<gene>
    <name evidence="2" type="ORF">OJF2_73720</name>
</gene>
<dbReference type="EMBL" id="CP042997">
    <property type="protein sequence ID" value="QEH38766.1"/>
    <property type="molecule type" value="Genomic_DNA"/>
</dbReference>
<dbReference type="Proteomes" id="UP000324233">
    <property type="component" value="Chromosome"/>
</dbReference>
<protein>
    <submittedName>
        <fullName evidence="2">Uncharacterized protein</fullName>
    </submittedName>
</protein>
<feature type="transmembrane region" description="Helical" evidence="1">
    <location>
        <begin position="44"/>
        <end position="70"/>
    </location>
</feature>
<dbReference type="KEGG" id="agv:OJF2_73720"/>
<feature type="transmembrane region" description="Helical" evidence="1">
    <location>
        <begin position="20"/>
        <end position="38"/>
    </location>
</feature>
<name>A0A5B9WDR0_9BACT</name>
<accession>A0A5B9WDR0</accession>
<evidence type="ECO:0000313" key="2">
    <source>
        <dbReference type="EMBL" id="QEH38766.1"/>
    </source>
</evidence>
<proteinExistence type="predicted"/>
<keyword evidence="1" id="KW-0472">Membrane</keyword>
<keyword evidence="1" id="KW-0812">Transmembrane</keyword>
<organism evidence="2 3">
    <name type="scientific">Aquisphaera giovannonii</name>
    <dbReference type="NCBI Taxonomy" id="406548"/>
    <lineage>
        <taxon>Bacteria</taxon>
        <taxon>Pseudomonadati</taxon>
        <taxon>Planctomycetota</taxon>
        <taxon>Planctomycetia</taxon>
        <taxon>Isosphaerales</taxon>
        <taxon>Isosphaeraceae</taxon>
        <taxon>Aquisphaera</taxon>
    </lineage>
</organism>
<evidence type="ECO:0000256" key="1">
    <source>
        <dbReference type="SAM" id="Phobius"/>
    </source>
</evidence>
<evidence type="ECO:0000313" key="3">
    <source>
        <dbReference type="Proteomes" id="UP000324233"/>
    </source>
</evidence>
<sequence length="87" mass="9554">MAVQRPATRRRRGRSRERLILIGFGCVYMAAFGALSLSRRVGPGWSALALAAIGWIVFGLFAILNVLALWGVKARHLPRRPGESRGP</sequence>
<keyword evidence="1" id="KW-1133">Transmembrane helix</keyword>
<reference evidence="2 3" key="1">
    <citation type="submission" date="2019-08" db="EMBL/GenBank/DDBJ databases">
        <title>Deep-cultivation of Planctomycetes and their phenomic and genomic characterization uncovers novel biology.</title>
        <authorList>
            <person name="Wiegand S."/>
            <person name="Jogler M."/>
            <person name="Boedeker C."/>
            <person name="Pinto D."/>
            <person name="Vollmers J."/>
            <person name="Rivas-Marin E."/>
            <person name="Kohn T."/>
            <person name="Peeters S.H."/>
            <person name="Heuer A."/>
            <person name="Rast P."/>
            <person name="Oberbeckmann S."/>
            <person name="Bunk B."/>
            <person name="Jeske O."/>
            <person name="Meyerdierks A."/>
            <person name="Storesund J.E."/>
            <person name="Kallscheuer N."/>
            <person name="Luecker S."/>
            <person name="Lage O.M."/>
            <person name="Pohl T."/>
            <person name="Merkel B.J."/>
            <person name="Hornburger P."/>
            <person name="Mueller R.-W."/>
            <person name="Bruemmer F."/>
            <person name="Labrenz M."/>
            <person name="Spormann A.M."/>
            <person name="Op den Camp H."/>
            <person name="Overmann J."/>
            <person name="Amann R."/>
            <person name="Jetten M.S.M."/>
            <person name="Mascher T."/>
            <person name="Medema M.H."/>
            <person name="Devos D.P."/>
            <person name="Kaster A.-K."/>
            <person name="Ovreas L."/>
            <person name="Rohde M."/>
            <person name="Galperin M.Y."/>
            <person name="Jogler C."/>
        </authorList>
    </citation>
    <scope>NUCLEOTIDE SEQUENCE [LARGE SCALE GENOMIC DNA]</scope>
    <source>
        <strain evidence="2 3">OJF2</strain>
    </source>
</reference>
<dbReference type="AlphaFoldDB" id="A0A5B9WDR0"/>
<keyword evidence="3" id="KW-1185">Reference proteome</keyword>